<organism evidence="1 2">
    <name type="scientific">Campylobacter concisus</name>
    <dbReference type="NCBI Taxonomy" id="199"/>
    <lineage>
        <taxon>Bacteria</taxon>
        <taxon>Pseudomonadati</taxon>
        <taxon>Campylobacterota</taxon>
        <taxon>Epsilonproteobacteria</taxon>
        <taxon>Campylobacterales</taxon>
        <taxon>Campylobacteraceae</taxon>
        <taxon>Campylobacter</taxon>
    </lineage>
</organism>
<dbReference type="AlphaFoldDB" id="A0A2R4P2X1"/>
<geneLocation type="plasmid" evidence="2">
    <name>picon</name>
</geneLocation>
<evidence type="ECO:0000313" key="2">
    <source>
        <dbReference type="Proteomes" id="UP000241854"/>
    </source>
</evidence>
<accession>A0A2R4P2X1</accession>
<sequence>MLQYAVKDEKLRDIFYGKNGINALKAFKLIEEQEERRWQEFFEKASELKQTIKEPEVIDEPKGKDIAEDKKVEAIDELESENIEDDKSSEILPIKKLKKVKEKKTFN</sequence>
<proteinExistence type="predicted"/>
<evidence type="ECO:0000313" key="1">
    <source>
        <dbReference type="EMBL" id="AVX45037.1"/>
    </source>
</evidence>
<protein>
    <submittedName>
        <fullName evidence="1">Uncharacterized protein</fullName>
    </submittedName>
</protein>
<dbReference type="Proteomes" id="UP000241854">
    <property type="component" value="Plasmid pICON"/>
</dbReference>
<gene>
    <name evidence="1" type="ORF">CCS77_2031</name>
</gene>
<keyword evidence="1" id="KW-0614">Plasmid</keyword>
<name>A0A2R4P2X1_9BACT</name>
<reference evidence="1 2" key="1">
    <citation type="journal article" date="2018" name="Emerg. Microbes Infect.">
        <title>Genomic analysis of oral Campylobacter concisus strains identified a potential bacterial molecular marker associated with active Crohn's disease.</title>
        <authorList>
            <person name="Liu F."/>
            <person name="Ma R."/>
            <person name="Tay C.Y.A."/>
            <person name="Octavia S."/>
            <person name="Lan R."/>
            <person name="Chung H.K.L."/>
            <person name="Riordan S.M."/>
            <person name="Grimm M.C."/>
            <person name="Leong R.W."/>
            <person name="Tanaka M.M."/>
            <person name="Connor S."/>
            <person name="Zhang L."/>
        </authorList>
    </citation>
    <scope>NUCLEOTIDE SEQUENCE [LARGE SCALE GENOMIC DNA]</scope>
    <source>
        <strain evidence="1 2">P2CDO4</strain>
        <plasmid evidence="1">pICON</plasmid>
    </source>
</reference>
<dbReference type="EMBL" id="CP021643">
    <property type="protein sequence ID" value="AVX45037.1"/>
    <property type="molecule type" value="Genomic_DNA"/>
</dbReference>